<dbReference type="Gene3D" id="1.10.340.30">
    <property type="entry name" value="Hypothetical protein, domain 2"/>
    <property type="match status" value="1"/>
</dbReference>
<protein>
    <recommendedName>
        <fullName evidence="10">Endonuclease III</fullName>
        <ecNumber evidence="10">4.2.99.18</ecNumber>
    </recommendedName>
    <alternativeName>
        <fullName evidence="10">DNA-(apurinic or apyrimidinic site) lyase</fullName>
    </alternativeName>
</protein>
<evidence type="ECO:0000313" key="12">
    <source>
        <dbReference type="EMBL" id="OGM90873.1"/>
    </source>
</evidence>
<dbReference type="FunFam" id="1.10.340.30:FF:000001">
    <property type="entry name" value="Endonuclease III"/>
    <property type="match status" value="1"/>
</dbReference>
<reference evidence="12 13" key="1">
    <citation type="journal article" date="2016" name="Nat. Commun.">
        <title>Thousands of microbial genomes shed light on interconnected biogeochemical processes in an aquifer system.</title>
        <authorList>
            <person name="Anantharaman K."/>
            <person name="Brown C.T."/>
            <person name="Hug L.A."/>
            <person name="Sharon I."/>
            <person name="Castelle C.J."/>
            <person name="Probst A.J."/>
            <person name="Thomas B.C."/>
            <person name="Singh A."/>
            <person name="Wilkins M.J."/>
            <person name="Karaoz U."/>
            <person name="Brodie E.L."/>
            <person name="Williams K.H."/>
            <person name="Hubbard S.S."/>
            <person name="Banfield J.F."/>
        </authorList>
    </citation>
    <scope>NUCLEOTIDE SEQUENCE [LARGE SCALE GENOMIC DNA]</scope>
</reference>
<comment type="function">
    <text evidence="10">DNA repair enzyme that has both DNA N-glycosylase activity and AP-lyase activity. The DNA N-glycosylase activity releases various damaged pyrimidines from DNA by cleaving the N-glycosidic bond, leaving an AP (apurinic/apyrimidinic) site. The AP-lyase activity cleaves the phosphodiester bond 3' to the AP site by a beta-elimination, leaving a 3'-terminal unsaturated sugar and a product with a terminal 5'-phosphate.</text>
</comment>
<dbReference type="Pfam" id="PF00730">
    <property type="entry name" value="HhH-GPD"/>
    <property type="match status" value="1"/>
</dbReference>
<gene>
    <name evidence="10" type="primary">nth</name>
    <name evidence="12" type="ORF">A2755_01560</name>
</gene>
<evidence type="ECO:0000256" key="7">
    <source>
        <dbReference type="ARBA" id="ARBA00023014"/>
    </source>
</evidence>
<keyword evidence="6" id="KW-0408">Iron</keyword>
<dbReference type="HAMAP" id="MF_00942">
    <property type="entry name" value="Nth"/>
    <property type="match status" value="1"/>
</dbReference>
<feature type="domain" description="HhH-GPD" evidence="11">
    <location>
        <begin position="45"/>
        <end position="193"/>
    </location>
</feature>
<accession>A0A1F8DQG4</accession>
<comment type="similarity">
    <text evidence="1 10">Belongs to the Nth/MutY family.</text>
</comment>
<keyword evidence="8 10" id="KW-0234">DNA repair</keyword>
<dbReference type="GO" id="GO:0003677">
    <property type="term" value="F:DNA binding"/>
    <property type="evidence" value="ECO:0007669"/>
    <property type="project" value="UniProtKB-UniRule"/>
</dbReference>
<evidence type="ECO:0000256" key="9">
    <source>
        <dbReference type="ARBA" id="ARBA00023295"/>
    </source>
</evidence>
<dbReference type="GO" id="GO:0140078">
    <property type="term" value="F:class I DNA-(apurinic or apyrimidinic site) endonuclease activity"/>
    <property type="evidence" value="ECO:0007669"/>
    <property type="project" value="UniProtKB-EC"/>
</dbReference>
<keyword evidence="10" id="KW-0456">Lyase</keyword>
<dbReference type="Gene3D" id="1.10.1670.10">
    <property type="entry name" value="Helix-hairpin-Helix base-excision DNA repair enzymes (C-terminal)"/>
    <property type="match status" value="1"/>
</dbReference>
<dbReference type="GO" id="GO:0051539">
    <property type="term" value="F:4 iron, 4 sulfur cluster binding"/>
    <property type="evidence" value="ECO:0007669"/>
    <property type="project" value="UniProtKB-KW"/>
</dbReference>
<keyword evidence="9 10" id="KW-0326">Glycosidase</keyword>
<sequence length="211" mass="24389">MTPRILRERKRRISLLIKHLKALFPRVAISLNYSTKWELLVAVMLSAQCTDKKVNEVTALLFKKYPTFDSYLKARRKEFEQDIKQTGFYRAKAKNILATAARIHTEYKNKVPNTMLDMLTLPGVARKTANVVLGNAYGIVEGIAVDTHVKRFAQKFDLTDFSDPVRIERDLMQIIPKKEWFGFTYLAIEYGRKICPGRAHDCSKHIDLLKL</sequence>
<evidence type="ECO:0000256" key="2">
    <source>
        <dbReference type="ARBA" id="ARBA00022485"/>
    </source>
</evidence>
<keyword evidence="5 10" id="KW-0378">Hydrolase</keyword>
<name>A0A1F8DQG4_9BACT</name>
<evidence type="ECO:0000256" key="5">
    <source>
        <dbReference type="ARBA" id="ARBA00022801"/>
    </source>
</evidence>
<evidence type="ECO:0000256" key="10">
    <source>
        <dbReference type="HAMAP-Rule" id="MF_00942"/>
    </source>
</evidence>
<dbReference type="EC" id="4.2.99.18" evidence="10"/>
<comment type="caution">
    <text evidence="12">The sequence shown here is derived from an EMBL/GenBank/DDBJ whole genome shotgun (WGS) entry which is preliminary data.</text>
</comment>
<dbReference type="PIRSF" id="PIRSF001435">
    <property type="entry name" value="Nth"/>
    <property type="match status" value="1"/>
</dbReference>
<dbReference type="STRING" id="1802555.A2755_01560"/>
<dbReference type="PROSITE" id="PS01155">
    <property type="entry name" value="ENDONUCLEASE_III_2"/>
    <property type="match status" value="1"/>
</dbReference>
<keyword evidence="4 10" id="KW-0227">DNA damage</keyword>
<evidence type="ECO:0000256" key="4">
    <source>
        <dbReference type="ARBA" id="ARBA00022763"/>
    </source>
</evidence>
<dbReference type="GO" id="GO:0019104">
    <property type="term" value="F:DNA N-glycosylase activity"/>
    <property type="evidence" value="ECO:0007669"/>
    <property type="project" value="UniProtKB-UniRule"/>
</dbReference>
<evidence type="ECO:0000256" key="1">
    <source>
        <dbReference type="ARBA" id="ARBA00008343"/>
    </source>
</evidence>
<dbReference type="SUPFAM" id="SSF48150">
    <property type="entry name" value="DNA-glycosylase"/>
    <property type="match status" value="1"/>
</dbReference>
<dbReference type="PANTHER" id="PTHR10359:SF18">
    <property type="entry name" value="ENDONUCLEASE III"/>
    <property type="match status" value="1"/>
</dbReference>
<dbReference type="AlphaFoldDB" id="A0A1F8DQG4"/>
<evidence type="ECO:0000256" key="8">
    <source>
        <dbReference type="ARBA" id="ARBA00023204"/>
    </source>
</evidence>
<evidence type="ECO:0000313" key="13">
    <source>
        <dbReference type="Proteomes" id="UP000177029"/>
    </source>
</evidence>
<dbReference type="GO" id="GO:0006285">
    <property type="term" value="P:base-excision repair, AP site formation"/>
    <property type="evidence" value="ECO:0007669"/>
    <property type="project" value="TreeGrafter"/>
</dbReference>
<dbReference type="SMART" id="SM00478">
    <property type="entry name" value="ENDO3c"/>
    <property type="match status" value="1"/>
</dbReference>
<evidence type="ECO:0000256" key="3">
    <source>
        <dbReference type="ARBA" id="ARBA00022723"/>
    </source>
</evidence>
<proteinExistence type="inferred from homology"/>
<keyword evidence="10" id="KW-0238">DNA-binding</keyword>
<dbReference type="InterPro" id="IPR004036">
    <property type="entry name" value="Endonuclease-III-like_CS2"/>
</dbReference>
<comment type="caution">
    <text evidence="10">Lacks conserved residue(s) required for the propagation of feature annotation.</text>
</comment>
<dbReference type="InterPro" id="IPR003265">
    <property type="entry name" value="HhH-GPD_domain"/>
</dbReference>
<organism evidence="12 13">
    <name type="scientific">Candidatus Wolfebacteria bacterium RIFCSPHIGHO2_01_FULL_48_22</name>
    <dbReference type="NCBI Taxonomy" id="1802555"/>
    <lineage>
        <taxon>Bacteria</taxon>
        <taxon>Candidatus Wolfeibacteriota</taxon>
    </lineage>
</organism>
<dbReference type="InterPro" id="IPR023170">
    <property type="entry name" value="HhH_base_excis_C"/>
</dbReference>
<dbReference type="InterPro" id="IPR011257">
    <property type="entry name" value="DNA_glycosylase"/>
</dbReference>
<dbReference type="PANTHER" id="PTHR10359">
    <property type="entry name" value="A/G-SPECIFIC ADENINE GLYCOSYLASE/ENDONUCLEASE III"/>
    <property type="match status" value="1"/>
</dbReference>
<dbReference type="EMBL" id="MGIP01000014">
    <property type="protein sequence ID" value="OGM90873.1"/>
    <property type="molecule type" value="Genomic_DNA"/>
</dbReference>
<keyword evidence="3" id="KW-0479">Metal-binding</keyword>
<dbReference type="InterPro" id="IPR005759">
    <property type="entry name" value="Nth"/>
</dbReference>
<keyword evidence="7" id="KW-0411">Iron-sulfur</keyword>
<comment type="catalytic activity">
    <reaction evidence="10">
        <text>2'-deoxyribonucleotide-(2'-deoxyribose 5'-phosphate)-2'-deoxyribonucleotide-DNA = a 3'-end 2'-deoxyribonucleotide-(2,3-dehydro-2,3-deoxyribose 5'-phosphate)-DNA + a 5'-end 5'-phospho-2'-deoxyribonucleoside-DNA + H(+)</text>
        <dbReference type="Rhea" id="RHEA:66592"/>
        <dbReference type="Rhea" id="RHEA-COMP:13180"/>
        <dbReference type="Rhea" id="RHEA-COMP:16897"/>
        <dbReference type="Rhea" id="RHEA-COMP:17067"/>
        <dbReference type="ChEBI" id="CHEBI:15378"/>
        <dbReference type="ChEBI" id="CHEBI:136412"/>
        <dbReference type="ChEBI" id="CHEBI:157695"/>
        <dbReference type="ChEBI" id="CHEBI:167181"/>
        <dbReference type="EC" id="4.2.99.18"/>
    </reaction>
</comment>
<keyword evidence="2" id="KW-0004">4Fe-4S</keyword>
<dbReference type="CDD" id="cd00056">
    <property type="entry name" value="ENDO3c"/>
    <property type="match status" value="1"/>
</dbReference>
<dbReference type="Proteomes" id="UP000177029">
    <property type="component" value="Unassembled WGS sequence"/>
</dbReference>
<evidence type="ECO:0000259" key="11">
    <source>
        <dbReference type="SMART" id="SM00478"/>
    </source>
</evidence>
<evidence type="ECO:0000256" key="6">
    <source>
        <dbReference type="ARBA" id="ARBA00023004"/>
    </source>
</evidence>
<dbReference type="GO" id="GO:0046872">
    <property type="term" value="F:metal ion binding"/>
    <property type="evidence" value="ECO:0007669"/>
    <property type="project" value="UniProtKB-KW"/>
</dbReference>
<comment type="cofactor">
    <cofactor evidence="10">
        <name>[4Fe-4S] cluster</name>
        <dbReference type="ChEBI" id="CHEBI:49883"/>
    </cofactor>
    <text evidence="10">Binds 1 [4Fe-4S] cluster.</text>
</comment>